<gene>
    <name evidence="3" type="ORF">HU200_001367</name>
</gene>
<dbReference type="GO" id="GO:0010150">
    <property type="term" value="P:leaf senescence"/>
    <property type="evidence" value="ECO:0007669"/>
    <property type="project" value="UniProtKB-ARBA"/>
</dbReference>
<feature type="compositionally biased region" description="Basic residues" evidence="2">
    <location>
        <begin position="144"/>
        <end position="157"/>
    </location>
</feature>
<feature type="region of interest" description="Disordered" evidence="2">
    <location>
        <begin position="293"/>
        <end position="315"/>
    </location>
</feature>
<dbReference type="PANTHER" id="PTHR46525">
    <property type="entry name" value="EMB|CAB72159.1"/>
    <property type="match status" value="1"/>
</dbReference>
<keyword evidence="4" id="KW-1185">Reference proteome</keyword>
<comment type="similarity">
    <text evidence="1">Belongs to the senescence regulator S40 family.</text>
</comment>
<dbReference type="EMBL" id="JACEFO010000128">
    <property type="protein sequence ID" value="KAF8780588.1"/>
    <property type="molecule type" value="Genomic_DNA"/>
</dbReference>
<feature type="compositionally biased region" description="Low complexity" evidence="2">
    <location>
        <begin position="225"/>
        <end position="242"/>
    </location>
</feature>
<dbReference type="OrthoDB" id="1927868at2759"/>
<dbReference type="Proteomes" id="UP000636709">
    <property type="component" value="Unassembled WGS sequence"/>
</dbReference>
<evidence type="ECO:0000313" key="4">
    <source>
        <dbReference type="Proteomes" id="UP000636709"/>
    </source>
</evidence>
<dbReference type="AlphaFoldDB" id="A0A835FXD9"/>
<name>A0A835FXD9_9POAL</name>
<accession>A0A835FXD9</accession>
<dbReference type="InterPro" id="IPR007608">
    <property type="entry name" value="Senescence_reg_S40"/>
</dbReference>
<evidence type="ECO:0000313" key="3">
    <source>
        <dbReference type="EMBL" id="KAF8780588.1"/>
    </source>
</evidence>
<comment type="caution">
    <text evidence="3">The sequence shown here is derived from an EMBL/GenBank/DDBJ whole genome shotgun (WGS) entry which is preliminary data.</text>
</comment>
<evidence type="ECO:0000256" key="2">
    <source>
        <dbReference type="SAM" id="MobiDB-lite"/>
    </source>
</evidence>
<feature type="region of interest" description="Disordered" evidence="2">
    <location>
        <begin position="95"/>
        <end position="189"/>
    </location>
</feature>
<reference evidence="3" key="1">
    <citation type="submission" date="2020-07" db="EMBL/GenBank/DDBJ databases">
        <title>Genome sequence and genetic diversity analysis of an under-domesticated orphan crop, white fonio (Digitaria exilis).</title>
        <authorList>
            <person name="Bennetzen J.L."/>
            <person name="Chen S."/>
            <person name="Ma X."/>
            <person name="Wang X."/>
            <person name="Yssel A.E.J."/>
            <person name="Chaluvadi S.R."/>
            <person name="Johnson M."/>
            <person name="Gangashetty P."/>
            <person name="Hamidou F."/>
            <person name="Sanogo M.D."/>
            <person name="Zwaenepoel A."/>
            <person name="Wallace J."/>
            <person name="Van De Peer Y."/>
            <person name="Van Deynze A."/>
        </authorList>
    </citation>
    <scope>NUCLEOTIDE SEQUENCE</scope>
    <source>
        <tissue evidence="3">Leaves</tissue>
    </source>
</reference>
<evidence type="ECO:0000256" key="1">
    <source>
        <dbReference type="ARBA" id="ARBA00034773"/>
    </source>
</evidence>
<organism evidence="3 4">
    <name type="scientific">Digitaria exilis</name>
    <dbReference type="NCBI Taxonomy" id="1010633"/>
    <lineage>
        <taxon>Eukaryota</taxon>
        <taxon>Viridiplantae</taxon>
        <taxon>Streptophyta</taxon>
        <taxon>Embryophyta</taxon>
        <taxon>Tracheophyta</taxon>
        <taxon>Spermatophyta</taxon>
        <taxon>Magnoliopsida</taxon>
        <taxon>Liliopsida</taxon>
        <taxon>Poales</taxon>
        <taxon>Poaceae</taxon>
        <taxon>PACMAD clade</taxon>
        <taxon>Panicoideae</taxon>
        <taxon>Panicodae</taxon>
        <taxon>Paniceae</taxon>
        <taxon>Anthephorinae</taxon>
        <taxon>Digitaria</taxon>
    </lineage>
</organism>
<feature type="region of interest" description="Disordered" evidence="2">
    <location>
        <begin position="220"/>
        <end position="265"/>
    </location>
</feature>
<dbReference type="PANTHER" id="PTHR46525:SF2">
    <property type="entry name" value="EMB|CAB72159.1"/>
    <property type="match status" value="1"/>
</dbReference>
<proteinExistence type="inferred from homology"/>
<sequence>MLEPTRRLPHSSPVKRLEAHFTVMARWMEAEFLFGCPLPLSWMPMPVAVAEIVCLRGHQSNALLIAAGLRLAPTNERMIPELRYKSSKSSWVSAAAKPTPAAGPPLRPATPSRPHHAPIIHPSPPLALTPPANNNSPKAEALRPRPRRRNPPRRRAVQRGQPASQRAAPEPRRPQLNAAPAMSASRRLLVTTSPTRRFLGRLKQPDDASVDVQEIELDESDVVWSSSSSAASSSSTSAASSPSPTPSPSPSPSSAASLRRGPISTSSRYFPSGSVGLSALLAEDHRHVPTAPVAATAAARTERRRQRAPHQSAPVAVPAWPTAMTAAERRRREAELEAAAAAGYDDDDGEAAVVPPHEVAARRAAAAASVMEGAGRTLKGRDLRRVRNAVWRTTGFLDL</sequence>
<protein>
    <submittedName>
        <fullName evidence="3">Uncharacterized protein</fullName>
    </submittedName>
</protein>
<dbReference type="Pfam" id="PF04520">
    <property type="entry name" value="Senescence_reg"/>
    <property type="match status" value="1"/>
</dbReference>